<protein>
    <submittedName>
        <fullName evidence="7">Uncharacterized protein</fullName>
    </submittedName>
</protein>
<dbReference type="GO" id="GO:0004930">
    <property type="term" value="F:G protein-coupled receptor activity"/>
    <property type="evidence" value="ECO:0007669"/>
    <property type="project" value="TreeGrafter"/>
</dbReference>
<organism evidence="7 8">
    <name type="scientific">Gloeophyllum trabeum (strain ATCC 11539 / FP-39264 / Madison 617)</name>
    <name type="common">Brown rot fungus</name>
    <dbReference type="NCBI Taxonomy" id="670483"/>
    <lineage>
        <taxon>Eukaryota</taxon>
        <taxon>Fungi</taxon>
        <taxon>Dikarya</taxon>
        <taxon>Basidiomycota</taxon>
        <taxon>Agaricomycotina</taxon>
        <taxon>Agaricomycetes</taxon>
        <taxon>Gloeophyllales</taxon>
        <taxon>Gloeophyllaceae</taxon>
        <taxon>Gloeophyllum</taxon>
    </lineage>
</organism>
<feature type="transmembrane region" description="Helical" evidence="6">
    <location>
        <begin position="118"/>
        <end position="137"/>
    </location>
</feature>
<dbReference type="eggNOG" id="ENOG502RYZC">
    <property type="taxonomic scope" value="Eukaryota"/>
</dbReference>
<dbReference type="GO" id="GO:0007189">
    <property type="term" value="P:adenylate cyclase-activating G protein-coupled receptor signaling pathway"/>
    <property type="evidence" value="ECO:0007669"/>
    <property type="project" value="TreeGrafter"/>
</dbReference>
<keyword evidence="8" id="KW-1185">Reference proteome</keyword>
<evidence type="ECO:0000256" key="3">
    <source>
        <dbReference type="ARBA" id="ARBA00022989"/>
    </source>
</evidence>
<sequence>MSDMTYQLRSEKDFVVKSLYTGQEKSGIVILIAASAISCVAVLGLLSAISLSAFNTRTSASPHLFVRTHVAAYFMSLMVSDLMQVVGSIMNAKWVHEMAVTYEHFCTIQACIKQAADIGLALWSLIIAVHTFNVLFLRLEVPRVALYVTIVGGWSTVAALVIAGPATSSNQDGPFYGISGYWCWITDLYATKRFVLDYMIMFISALLSFVLYALIFLRLRGILIVEGRHISFRVRPALSGSLGNRMNESYVASVTRRMLLYPIAYTIIILPIAVVRFVEWSGHNVSFSLTIACDTVYLFSGAINAILFSTTRRILPPRSVLGKLAISKPHLIESSSAVESTLAPENDPYYAHAGAYAKKKGAGQLADDEPPMLDSPDPETSSVEHSEYSFDSESTVPHLYPCPAHMPPIRPQRGHEAQTLYSTESAPGISGASHERF</sequence>
<keyword evidence="2 6" id="KW-0812">Transmembrane</keyword>
<dbReference type="RefSeq" id="XP_007864707.1">
    <property type="nucleotide sequence ID" value="XM_007866516.1"/>
</dbReference>
<evidence type="ECO:0000256" key="6">
    <source>
        <dbReference type="SAM" id="Phobius"/>
    </source>
</evidence>
<dbReference type="GO" id="GO:0005886">
    <property type="term" value="C:plasma membrane"/>
    <property type="evidence" value="ECO:0007669"/>
    <property type="project" value="TreeGrafter"/>
</dbReference>
<feature type="transmembrane region" description="Helical" evidence="6">
    <location>
        <begin position="259"/>
        <end position="278"/>
    </location>
</feature>
<dbReference type="GeneID" id="19303859"/>
<dbReference type="AlphaFoldDB" id="S7RSK5"/>
<feature type="transmembrane region" description="Helical" evidence="6">
    <location>
        <begin position="28"/>
        <end position="49"/>
    </location>
</feature>
<dbReference type="HOGENOM" id="CLU_027149_4_0_1"/>
<reference evidence="7 8" key="1">
    <citation type="journal article" date="2012" name="Science">
        <title>The Paleozoic origin of enzymatic lignin decomposition reconstructed from 31 fungal genomes.</title>
        <authorList>
            <person name="Floudas D."/>
            <person name="Binder M."/>
            <person name="Riley R."/>
            <person name="Barry K."/>
            <person name="Blanchette R.A."/>
            <person name="Henrissat B."/>
            <person name="Martinez A.T."/>
            <person name="Otillar R."/>
            <person name="Spatafora J.W."/>
            <person name="Yadav J.S."/>
            <person name="Aerts A."/>
            <person name="Benoit I."/>
            <person name="Boyd A."/>
            <person name="Carlson A."/>
            <person name="Copeland A."/>
            <person name="Coutinho P.M."/>
            <person name="de Vries R.P."/>
            <person name="Ferreira P."/>
            <person name="Findley K."/>
            <person name="Foster B."/>
            <person name="Gaskell J."/>
            <person name="Glotzer D."/>
            <person name="Gorecki P."/>
            <person name="Heitman J."/>
            <person name="Hesse C."/>
            <person name="Hori C."/>
            <person name="Igarashi K."/>
            <person name="Jurgens J.A."/>
            <person name="Kallen N."/>
            <person name="Kersten P."/>
            <person name="Kohler A."/>
            <person name="Kuees U."/>
            <person name="Kumar T.K.A."/>
            <person name="Kuo A."/>
            <person name="LaButti K."/>
            <person name="Larrondo L.F."/>
            <person name="Lindquist E."/>
            <person name="Ling A."/>
            <person name="Lombard V."/>
            <person name="Lucas S."/>
            <person name="Lundell T."/>
            <person name="Martin R."/>
            <person name="McLaughlin D.J."/>
            <person name="Morgenstern I."/>
            <person name="Morin E."/>
            <person name="Murat C."/>
            <person name="Nagy L.G."/>
            <person name="Nolan M."/>
            <person name="Ohm R.A."/>
            <person name="Patyshakuliyeva A."/>
            <person name="Rokas A."/>
            <person name="Ruiz-Duenas F.J."/>
            <person name="Sabat G."/>
            <person name="Salamov A."/>
            <person name="Samejima M."/>
            <person name="Schmutz J."/>
            <person name="Slot J.C."/>
            <person name="St John F."/>
            <person name="Stenlid J."/>
            <person name="Sun H."/>
            <person name="Sun S."/>
            <person name="Syed K."/>
            <person name="Tsang A."/>
            <person name="Wiebenga A."/>
            <person name="Young D."/>
            <person name="Pisabarro A."/>
            <person name="Eastwood D.C."/>
            <person name="Martin F."/>
            <person name="Cullen D."/>
            <person name="Grigoriev I.V."/>
            <person name="Hibbett D.S."/>
        </authorList>
    </citation>
    <scope>NUCLEOTIDE SEQUENCE [LARGE SCALE GENOMIC DNA]</scope>
    <source>
        <strain evidence="7 8">ATCC 11539</strain>
    </source>
</reference>
<evidence type="ECO:0000256" key="2">
    <source>
        <dbReference type="ARBA" id="ARBA00022692"/>
    </source>
</evidence>
<accession>S7RSK5</accession>
<feature type="transmembrane region" description="Helical" evidence="6">
    <location>
        <begin position="144"/>
        <end position="166"/>
    </location>
</feature>
<name>S7RSK5_GLOTA</name>
<dbReference type="Gene3D" id="1.20.1070.10">
    <property type="entry name" value="Rhodopsin 7-helix transmembrane proteins"/>
    <property type="match status" value="1"/>
</dbReference>
<evidence type="ECO:0000256" key="4">
    <source>
        <dbReference type="ARBA" id="ARBA00023136"/>
    </source>
</evidence>
<evidence type="ECO:0000256" key="1">
    <source>
        <dbReference type="ARBA" id="ARBA00004141"/>
    </source>
</evidence>
<evidence type="ECO:0000256" key="5">
    <source>
        <dbReference type="SAM" id="MobiDB-lite"/>
    </source>
</evidence>
<comment type="subcellular location">
    <subcellularLocation>
        <location evidence="1">Membrane</location>
        <topology evidence="1">Multi-pass membrane protein</topology>
    </subcellularLocation>
</comment>
<proteinExistence type="predicted"/>
<dbReference type="EMBL" id="KB469299">
    <property type="protein sequence ID" value="EPQ57650.1"/>
    <property type="molecule type" value="Genomic_DNA"/>
</dbReference>
<keyword evidence="4 6" id="KW-0472">Membrane</keyword>
<dbReference type="Proteomes" id="UP000030669">
    <property type="component" value="Unassembled WGS sequence"/>
</dbReference>
<dbReference type="PANTHER" id="PTHR23112:SF37">
    <property type="entry name" value="G PROTEIN-COUPLED RECEPTOR GPR1"/>
    <property type="match status" value="1"/>
</dbReference>
<feature type="region of interest" description="Disordered" evidence="5">
    <location>
        <begin position="361"/>
        <end position="437"/>
    </location>
</feature>
<feature type="transmembrane region" description="Helical" evidence="6">
    <location>
        <begin position="70"/>
        <end position="90"/>
    </location>
</feature>
<gene>
    <name evidence="7" type="ORF">GLOTRDRAFT_137912</name>
</gene>
<feature type="transmembrane region" description="Helical" evidence="6">
    <location>
        <begin position="284"/>
        <end position="308"/>
    </location>
</feature>
<feature type="transmembrane region" description="Helical" evidence="6">
    <location>
        <begin position="198"/>
        <end position="219"/>
    </location>
</feature>
<evidence type="ECO:0000313" key="8">
    <source>
        <dbReference type="Proteomes" id="UP000030669"/>
    </source>
</evidence>
<dbReference type="STRING" id="670483.S7RSK5"/>
<keyword evidence="3 6" id="KW-1133">Transmembrane helix</keyword>
<dbReference type="OMA" id="FLISFHW"/>
<dbReference type="PANTHER" id="PTHR23112">
    <property type="entry name" value="G PROTEIN-COUPLED RECEPTOR 157-RELATED"/>
    <property type="match status" value="1"/>
</dbReference>
<dbReference type="SUPFAM" id="SSF81321">
    <property type="entry name" value="Family A G protein-coupled receptor-like"/>
    <property type="match status" value="1"/>
</dbReference>
<dbReference type="KEGG" id="gtr:GLOTRDRAFT_137912"/>
<dbReference type="OrthoDB" id="100006at2759"/>
<evidence type="ECO:0000313" key="7">
    <source>
        <dbReference type="EMBL" id="EPQ57650.1"/>
    </source>
</evidence>